<comment type="caution">
    <text evidence="2">The sequence shown here is derived from an EMBL/GenBank/DDBJ whole genome shotgun (WGS) entry which is preliminary data.</text>
</comment>
<evidence type="ECO:0008006" key="4">
    <source>
        <dbReference type="Google" id="ProtNLM"/>
    </source>
</evidence>
<dbReference type="EMBL" id="JADOXO010000458">
    <property type="protein sequence ID" value="KAF9804055.1"/>
    <property type="molecule type" value="Genomic_DNA"/>
</dbReference>
<evidence type="ECO:0000313" key="2">
    <source>
        <dbReference type="EMBL" id="KAF9804055.1"/>
    </source>
</evidence>
<gene>
    <name evidence="2" type="ORF">IEO21_09475</name>
</gene>
<evidence type="ECO:0000313" key="3">
    <source>
        <dbReference type="Proteomes" id="UP000639403"/>
    </source>
</evidence>
<organism evidence="2 3">
    <name type="scientific">Rhodonia placenta</name>
    <dbReference type="NCBI Taxonomy" id="104341"/>
    <lineage>
        <taxon>Eukaryota</taxon>
        <taxon>Fungi</taxon>
        <taxon>Dikarya</taxon>
        <taxon>Basidiomycota</taxon>
        <taxon>Agaricomycotina</taxon>
        <taxon>Agaricomycetes</taxon>
        <taxon>Polyporales</taxon>
        <taxon>Adustoporiaceae</taxon>
        <taxon>Rhodonia</taxon>
    </lineage>
</organism>
<protein>
    <recommendedName>
        <fullName evidence="4">HNH nuclease domain-containing protein</fullName>
    </recommendedName>
</protein>
<accession>A0A8H7NUB2</accession>
<sequence length="558" mass="64307">MPGTPSHAFEVKDGIPFGPHPRCMITGCVSAEVEACYILPPDVPQRSIDSITHLHTDYNVLRCNMPTNIIFLRRDLRILWETNRLLMIPRPENIHDPDTRSAHKYHVIVEGEHPPDSCIPMGCTIIPSVTTVPCSYLSLGWHELNTNVRLMMSRAGQHFVKRPFHYQHVLSMDALVHIPTIRLDRLDAVDPAFSRTEQELPLEGTPRPPKRKWCPDTTAEEVRTKRVRTSGTPSGEFKDKDSVPFGPHPRCMITGCVSPEVEPCYILPPDMPQQLIDCTTFGMRTDYNTFRCNMRANIIFLRRDLRELWETNRLLMIPHPDHLENLESCPVYRYHVIAEDEHPSHSCTSTGSAMTPSVMIAPCSYRSLGWHESSANLHLMILRAGQKLNKRPFHYQHILRDLLPQKEVNHAYSIIQLHTSWTCPFAEGTLHDRRLWATGEPADFPDDYFDFPPKKRYCSPLSDDDSIRFPRGAPVAESGGIARTAKERAKWEASIRQWFRGCELHEWATGPFAEPKDTTLVEYRREEAGSVSAVIEELWMSEYYYSRYVPWWIWMSQL</sequence>
<reference evidence="2" key="1">
    <citation type="submission" date="2020-11" db="EMBL/GenBank/DDBJ databases">
        <authorList>
            <person name="Koelle M."/>
            <person name="Horta M.A.C."/>
            <person name="Nowrousian M."/>
            <person name="Ohm R.A."/>
            <person name="Benz P."/>
            <person name="Pilgard A."/>
        </authorList>
    </citation>
    <scope>NUCLEOTIDE SEQUENCE</scope>
    <source>
        <strain evidence="2">FPRL280</strain>
    </source>
</reference>
<dbReference type="AlphaFoldDB" id="A0A8H7NUB2"/>
<name>A0A8H7NUB2_9APHY</name>
<proteinExistence type="predicted"/>
<evidence type="ECO:0000256" key="1">
    <source>
        <dbReference type="SAM" id="MobiDB-lite"/>
    </source>
</evidence>
<feature type="region of interest" description="Disordered" evidence="1">
    <location>
        <begin position="198"/>
        <end position="241"/>
    </location>
</feature>
<reference evidence="2" key="2">
    <citation type="journal article" name="Front. Microbiol.">
        <title>Degradative Capacity of Two Strains of Rhodonia placenta: From Phenotype to Genotype.</title>
        <authorList>
            <person name="Kolle M."/>
            <person name="Horta M.A.C."/>
            <person name="Nowrousian M."/>
            <person name="Ohm R.A."/>
            <person name="Benz J.P."/>
            <person name="Pilgard A."/>
        </authorList>
    </citation>
    <scope>NUCLEOTIDE SEQUENCE</scope>
    <source>
        <strain evidence="2">FPRL280</strain>
    </source>
</reference>
<dbReference type="Proteomes" id="UP000639403">
    <property type="component" value="Unassembled WGS sequence"/>
</dbReference>